<proteinExistence type="predicted"/>
<dbReference type="Proteomes" id="UP000196531">
    <property type="component" value="Unassembled WGS sequence"/>
</dbReference>
<protein>
    <submittedName>
        <fullName evidence="1">Uncharacterized protein</fullName>
    </submittedName>
</protein>
<dbReference type="InterPro" id="IPR038165">
    <property type="entry name" value="FlgT_C_sf"/>
</dbReference>
<evidence type="ECO:0000313" key="2">
    <source>
        <dbReference type="Proteomes" id="UP000196531"/>
    </source>
</evidence>
<comment type="caution">
    <text evidence="1">The sequence shown here is derived from an EMBL/GenBank/DDBJ whole genome shotgun (WGS) entry which is preliminary data.</text>
</comment>
<organism evidence="1 2">
    <name type="scientific">Halobacteriovorax marinus</name>
    <dbReference type="NCBI Taxonomy" id="97084"/>
    <lineage>
        <taxon>Bacteria</taxon>
        <taxon>Pseudomonadati</taxon>
        <taxon>Bdellovibrionota</taxon>
        <taxon>Bacteriovoracia</taxon>
        <taxon>Bacteriovoracales</taxon>
        <taxon>Halobacteriovoraceae</taxon>
        <taxon>Halobacteriovorax</taxon>
    </lineage>
</organism>
<name>A0A1Y5F233_9BACT</name>
<dbReference type="Gene3D" id="2.40.10.410">
    <property type="entry name" value="FlgT, C-terminal domain"/>
    <property type="match status" value="1"/>
</dbReference>
<gene>
    <name evidence="1" type="ORF">A9Q84_21515</name>
</gene>
<dbReference type="AlphaFoldDB" id="A0A1Y5F233"/>
<sequence length="133" mass="15238">MKRINLQIITVLIFMFTASMGFARDFIIFSIVQDLPMGIENESINKNFYVNIGSKQGVSEGTTLDVYRTISRLDPYERKQRYNYKFKIGELKVLHSEKETAIASLQTINVGKDSKVYDIGNFMIGDKVNVKVK</sequence>
<reference evidence="2" key="1">
    <citation type="journal article" date="2017" name="Proc. Natl. Acad. Sci. U.S.A.">
        <title>Simulation of Deepwater Horizon oil plume reveals substrate specialization within a complex community of hydrocarbon-degraders.</title>
        <authorList>
            <person name="Hu P."/>
            <person name="Dubinsky E.A."/>
            <person name="Probst A.J."/>
            <person name="Wang J."/>
            <person name="Sieber C.M.K."/>
            <person name="Tom L.M."/>
            <person name="Gardinali P."/>
            <person name="Banfield J.F."/>
            <person name="Atlas R.M."/>
            <person name="Andersen G.L."/>
        </authorList>
    </citation>
    <scope>NUCLEOTIDE SEQUENCE [LARGE SCALE GENOMIC DNA]</scope>
</reference>
<evidence type="ECO:0000313" key="1">
    <source>
        <dbReference type="EMBL" id="OUR93085.1"/>
    </source>
</evidence>
<accession>A0A1Y5F233</accession>
<dbReference type="EMBL" id="MAAO01000016">
    <property type="protein sequence ID" value="OUR93085.1"/>
    <property type="molecule type" value="Genomic_DNA"/>
</dbReference>